<dbReference type="Proteomes" id="UP000326532">
    <property type="component" value="Unassembled WGS sequence"/>
</dbReference>
<feature type="region of interest" description="Disordered" evidence="1">
    <location>
        <begin position="114"/>
        <end position="139"/>
    </location>
</feature>
<gene>
    <name evidence="3" type="ORF">BDV34DRAFT_229410</name>
</gene>
<accession>A0A5N6D7Y2</accession>
<feature type="transmembrane region" description="Helical" evidence="2">
    <location>
        <begin position="64"/>
        <end position="97"/>
    </location>
</feature>
<dbReference type="AlphaFoldDB" id="A0A5N6D7Y2"/>
<reference evidence="3 4" key="1">
    <citation type="submission" date="2019-04" db="EMBL/GenBank/DDBJ databases">
        <title>Fungal friends and foes A comparative genomics study of 23 Aspergillus species from section Flavi.</title>
        <authorList>
            <consortium name="DOE Joint Genome Institute"/>
            <person name="Kjaerbolling I."/>
            <person name="Vesth T.C."/>
            <person name="Frisvad J.C."/>
            <person name="Nybo J.L."/>
            <person name="Theobald S."/>
            <person name="Kildgaard S."/>
            <person name="Petersen T.I."/>
            <person name="Kuo A."/>
            <person name="Sato A."/>
            <person name="Lyhne E.K."/>
            <person name="Kogle M.E."/>
            <person name="Wiebenga A."/>
            <person name="Kun R.S."/>
            <person name="Lubbers R.J."/>
            <person name="Makela M.R."/>
            <person name="Barry K."/>
            <person name="Chovatia M."/>
            <person name="Clum A."/>
            <person name="Daum C."/>
            <person name="Haridas S."/>
            <person name="He G."/>
            <person name="LaButti K."/>
            <person name="Lipzen A."/>
            <person name="Mondo S."/>
            <person name="Pangilinan J."/>
            <person name="Riley R."/>
            <person name="Salamov A."/>
            <person name="Simmons B.A."/>
            <person name="Magnuson J.K."/>
            <person name="Henrissat B."/>
            <person name="Mortensen U.H."/>
            <person name="Larsen T.O."/>
            <person name="De vries R.P."/>
            <person name="Grigoriev I.V."/>
            <person name="Machida M."/>
            <person name="Baker S.E."/>
            <person name="Andersen M.R."/>
        </authorList>
    </citation>
    <scope>NUCLEOTIDE SEQUENCE [LARGE SCALE GENOMIC DNA]</scope>
    <source>
        <strain evidence="3 4">CBS 117618</strain>
    </source>
</reference>
<feature type="compositionally biased region" description="Pro residues" evidence="1">
    <location>
        <begin position="120"/>
        <end position="130"/>
    </location>
</feature>
<name>A0A5N6D7Y2_ASPPA</name>
<dbReference type="VEuPathDB" id="FungiDB:BDV34DRAFT_229410"/>
<protein>
    <submittedName>
        <fullName evidence="3">Uncharacterized protein</fullName>
    </submittedName>
</protein>
<evidence type="ECO:0000313" key="3">
    <source>
        <dbReference type="EMBL" id="KAB8201345.1"/>
    </source>
</evidence>
<keyword evidence="2" id="KW-0472">Membrane</keyword>
<keyword evidence="2" id="KW-1133">Transmembrane helix</keyword>
<keyword evidence="4" id="KW-1185">Reference proteome</keyword>
<keyword evidence="2" id="KW-0812">Transmembrane</keyword>
<sequence length="139" mass="15390">MEFYWLPGRKRNKIKLCEEPTDGRPAASGSIHQATTANWPMATKEYDPSINGDWPPPRARLNDVLVGFVSILSILSTWGIVLNFIRTAILWLVSVFLNQDREIATMDKSCCSLGRRKPGGPGPPFPPQSPPVSRGLNDS</sequence>
<dbReference type="EMBL" id="ML735022">
    <property type="protein sequence ID" value="KAB8201345.1"/>
    <property type="molecule type" value="Genomic_DNA"/>
</dbReference>
<evidence type="ECO:0000256" key="2">
    <source>
        <dbReference type="SAM" id="Phobius"/>
    </source>
</evidence>
<organism evidence="3 4">
    <name type="scientific">Aspergillus parasiticus</name>
    <dbReference type="NCBI Taxonomy" id="5067"/>
    <lineage>
        <taxon>Eukaryota</taxon>
        <taxon>Fungi</taxon>
        <taxon>Dikarya</taxon>
        <taxon>Ascomycota</taxon>
        <taxon>Pezizomycotina</taxon>
        <taxon>Eurotiomycetes</taxon>
        <taxon>Eurotiomycetidae</taxon>
        <taxon>Eurotiales</taxon>
        <taxon>Aspergillaceae</taxon>
        <taxon>Aspergillus</taxon>
        <taxon>Aspergillus subgen. Circumdati</taxon>
    </lineage>
</organism>
<evidence type="ECO:0000256" key="1">
    <source>
        <dbReference type="SAM" id="MobiDB-lite"/>
    </source>
</evidence>
<proteinExistence type="predicted"/>
<evidence type="ECO:0000313" key="4">
    <source>
        <dbReference type="Proteomes" id="UP000326532"/>
    </source>
</evidence>